<reference evidence="7" key="1">
    <citation type="journal article" date="2013" name="Nature">
        <title>Pan genome of the phytoplankton Emiliania underpins its global distribution.</title>
        <authorList>
            <person name="Read B.A."/>
            <person name="Kegel J."/>
            <person name="Klute M.J."/>
            <person name="Kuo A."/>
            <person name="Lefebvre S.C."/>
            <person name="Maumus F."/>
            <person name="Mayer C."/>
            <person name="Miller J."/>
            <person name="Monier A."/>
            <person name="Salamov A."/>
            <person name="Young J."/>
            <person name="Aguilar M."/>
            <person name="Claverie J.M."/>
            <person name="Frickenhaus S."/>
            <person name="Gonzalez K."/>
            <person name="Herman E.K."/>
            <person name="Lin Y.C."/>
            <person name="Napier J."/>
            <person name="Ogata H."/>
            <person name="Sarno A.F."/>
            <person name="Shmutz J."/>
            <person name="Schroeder D."/>
            <person name="de Vargas C."/>
            <person name="Verret F."/>
            <person name="von Dassow P."/>
            <person name="Valentin K."/>
            <person name="Van de Peer Y."/>
            <person name="Wheeler G."/>
            <person name="Dacks J.B."/>
            <person name="Delwiche C.F."/>
            <person name="Dyhrman S.T."/>
            <person name="Glockner G."/>
            <person name="John U."/>
            <person name="Richards T."/>
            <person name="Worden A.Z."/>
            <person name="Zhang X."/>
            <person name="Grigoriev I.V."/>
            <person name="Allen A.E."/>
            <person name="Bidle K."/>
            <person name="Borodovsky M."/>
            <person name="Bowler C."/>
            <person name="Brownlee C."/>
            <person name="Cock J.M."/>
            <person name="Elias M."/>
            <person name="Gladyshev V.N."/>
            <person name="Groth M."/>
            <person name="Guda C."/>
            <person name="Hadaegh A."/>
            <person name="Iglesias-Rodriguez M.D."/>
            <person name="Jenkins J."/>
            <person name="Jones B.M."/>
            <person name="Lawson T."/>
            <person name="Leese F."/>
            <person name="Lindquist E."/>
            <person name="Lobanov A."/>
            <person name="Lomsadze A."/>
            <person name="Malik S.B."/>
            <person name="Marsh M.E."/>
            <person name="Mackinder L."/>
            <person name="Mock T."/>
            <person name="Mueller-Roeber B."/>
            <person name="Pagarete A."/>
            <person name="Parker M."/>
            <person name="Probert I."/>
            <person name="Quesneville H."/>
            <person name="Raines C."/>
            <person name="Rensing S.A."/>
            <person name="Riano-Pachon D.M."/>
            <person name="Richier S."/>
            <person name="Rokitta S."/>
            <person name="Shiraiwa Y."/>
            <person name="Soanes D.M."/>
            <person name="van der Giezen M."/>
            <person name="Wahlund T.M."/>
            <person name="Williams B."/>
            <person name="Wilson W."/>
            <person name="Wolfe G."/>
            <person name="Wurch L.L."/>
        </authorList>
    </citation>
    <scope>NUCLEOTIDE SEQUENCE</scope>
</reference>
<dbReference type="CDD" id="cd08023">
    <property type="entry name" value="GH16_laminarinase_like"/>
    <property type="match status" value="1"/>
</dbReference>
<dbReference type="InterPro" id="IPR013320">
    <property type="entry name" value="ConA-like_dom_sf"/>
</dbReference>
<keyword evidence="1 3" id="KW-0732">Signal</keyword>
<dbReference type="SUPFAM" id="SSF51445">
    <property type="entry name" value="(Trans)glycosidases"/>
    <property type="match status" value="1"/>
</dbReference>
<dbReference type="InterPro" id="IPR019316">
    <property type="entry name" value="G8_domain"/>
</dbReference>
<dbReference type="Pfam" id="PF01833">
    <property type="entry name" value="TIG"/>
    <property type="match status" value="1"/>
</dbReference>
<dbReference type="InterPro" id="IPR002909">
    <property type="entry name" value="IPT_dom"/>
</dbReference>
<dbReference type="SUPFAM" id="SSF56219">
    <property type="entry name" value="DNase I-like"/>
    <property type="match status" value="3"/>
</dbReference>
<accession>A0A0D3I666</accession>
<feature type="signal peptide" evidence="3">
    <location>
        <begin position="1"/>
        <end position="16"/>
    </location>
</feature>
<dbReference type="InterPro" id="IPR000757">
    <property type="entry name" value="Beta-glucanase-like"/>
</dbReference>
<reference evidence="6" key="2">
    <citation type="submission" date="2024-10" db="UniProtKB">
        <authorList>
            <consortium name="EnsemblProtists"/>
        </authorList>
    </citation>
    <scope>IDENTIFICATION</scope>
</reference>
<dbReference type="InterPro" id="IPR017853">
    <property type="entry name" value="GH"/>
</dbReference>
<evidence type="ECO:0000259" key="5">
    <source>
        <dbReference type="PROSITE" id="PS51762"/>
    </source>
</evidence>
<proteinExistence type="predicted"/>
<dbReference type="PaxDb" id="2903-EOD06751"/>
<dbReference type="Pfam" id="PF11790">
    <property type="entry name" value="Glyco_hydro_cc"/>
    <property type="match status" value="1"/>
</dbReference>
<dbReference type="InterPro" id="IPR036691">
    <property type="entry name" value="Endo/exonu/phosph_ase_sf"/>
</dbReference>
<keyword evidence="2" id="KW-0325">Glycoprotein</keyword>
<evidence type="ECO:0000313" key="6">
    <source>
        <dbReference type="EnsemblProtists" id="EOD06751"/>
    </source>
</evidence>
<dbReference type="InterPro" id="IPR024655">
    <property type="entry name" value="Asl1_glyco_hydro_catalytic"/>
</dbReference>
<dbReference type="PROSITE" id="PS51762">
    <property type="entry name" value="GH16_2"/>
    <property type="match status" value="1"/>
</dbReference>
<dbReference type="CDD" id="cd00603">
    <property type="entry name" value="IPT_PCSR"/>
    <property type="match status" value="2"/>
</dbReference>
<dbReference type="Pfam" id="PF24606">
    <property type="entry name" value="CEMIP_beta-hel"/>
    <property type="match status" value="1"/>
</dbReference>
<feature type="chain" id="PRO_5044236758" description="GH16 domain-containing protein" evidence="3">
    <location>
        <begin position="17"/>
        <end position="3181"/>
    </location>
</feature>
<evidence type="ECO:0000256" key="2">
    <source>
        <dbReference type="ARBA" id="ARBA00023180"/>
    </source>
</evidence>
<dbReference type="GO" id="GO:0005975">
    <property type="term" value="P:carbohydrate metabolic process"/>
    <property type="evidence" value="ECO:0007669"/>
    <property type="project" value="InterPro"/>
</dbReference>
<dbReference type="GeneID" id="17252968"/>
<dbReference type="eggNOG" id="ENOG502S1W9">
    <property type="taxonomic scope" value="Eukaryota"/>
</dbReference>
<dbReference type="Gene3D" id="2.60.120.200">
    <property type="match status" value="1"/>
</dbReference>
<dbReference type="InterPro" id="IPR013783">
    <property type="entry name" value="Ig-like_fold"/>
</dbReference>
<feature type="domain" description="G8" evidence="4">
    <location>
        <begin position="692"/>
        <end position="814"/>
    </location>
</feature>
<dbReference type="SUPFAM" id="SSF49899">
    <property type="entry name" value="Concanavalin A-like lectins/glucanases"/>
    <property type="match status" value="1"/>
</dbReference>
<dbReference type="Gene3D" id="3.60.10.10">
    <property type="entry name" value="Endonuclease/exonuclease/phosphatase"/>
    <property type="match status" value="3"/>
</dbReference>
<sequence>MHPPLMLILSLPAVAASPQILGVSPSEVGLHGGTTLIVRVRGLQKPGGDAASAARGLAEIRVGGVPCVHDPSHSNPAGTSVACVAPPMADPGSHAVTLHQTTEENKPTTTGCPGCRLSYSPLLTVNASFELTSRGPLASSAPATAEAVAGDSLFVTLSGVDGDLARSQVTVVFAAVGPDGQPVSGGAAPVRPNDYHTVLRRAESSAGEWHLRVRVPRSLVAGWHKMEVRVERRGPSEAAAHGRVRWGGGATAALLRVHPVVDRVSASRSGLNGGALLTVSGSGFSAVASENELSVGGAHAAAACEVVEADSHRLVCRLAEAATPSQVGNPEEETVFASPATWAVEPLEASLLLPCLPRSVTIDALQACAGGDGVEEATRLPLRHELDFPSDKPLALDDGAFRHDAFVATMDASITPPLDGSYAFALDCGRLHSPRFCEAALILGGDDGDATAEVIDLAAGPSPPVELSAGRRYELRLRFAHVEHGERLRLAVNVTRRVTADQHHSPTVALWAMPASWLSPAGLSEPPSGALPPPPGRVRLATRGAVADCRAADGCGFSLSSADTPVLSGCWVEAAENASLARPGRIPLTDRLPATLEAGTTIACEGTGLHLTHAALHPPAGGTAARHDPPLLFAGEAELCRTAATAADGKEVSGGGWASSHRALYVLPEAAPAKPGPVERRATGRAGRRLQSSMGCTASNDCTIPAGATYLLDSSLDVRSLTVKGTLRWDTSKDSLRLSAGFVVAEEGGRIEIGTADAPMEREATVHIRRNGAQHAYNGERVFGGYSAFAQDPALPTPTVHDRKLARTWSLLAATAQAGAQSILLDHDAAAMGWRAGDRIGVASTSGQYPGGGNNRASTHTITSLSGRTVGISPPLPHKTAGGVQTVEGFEVRMAAEVANLQRSVVITGDDFSAEGDSQHVGLHTIMAGGGAMKVEYARVEKCGQRHRVGRYCLHWHYLFSCPDCVFRGNAIEDSHQGGITVHQTHDALVEDNGDLGRLVLVVGIYTEDGNEMGNAFVRNVVVCTTWDVCHVDTAITDAVFASGIYLHGMSNDFVDNRVANWQNTIFSPGGTVPFGKGGAWGKICPRHAPFGVWRGHTSAVGSTEWCTVDNTWQPCGGFLRDWEELFRGPNSCDWHKADGSDNGVLNVIEDSLEYHSTFVGHYTLGDIAFDRMISVYNGHSMYWKVSKTMVDQLTPHVENSIFANDQGEFSMGGSCTRFNGPAGPFTFYLRNVSFAGACAEWLPDDPAPRRHATAPVLRAGNVGDAALSAGQHCGLDQERAGKHTMCNAQYLLEAVEWRNLRGGFGGLHRIRFGVSGGNNVVPSFSSPDGSLGGYRSVVSGRLSGFAKVAGCQPAGELYFWGIGCDSPMRRLDVWAPNNGCDCATCCETRIHGPGFEEDLGLADYSCTSGDSCQLYGMNAGLLRLDLGSTDGLVVDFSDPLLKRALGIVDSLTLTTTWARLAGDYTCGQRIEWLQTADGGMLSEPDACRIVAAEEYVVDPVAAPEFLFRDDFDGAGLAALDRSSWNVEVNCNGGGNNELQCYVDSQDNIDVRDGMLHITARKESDGRVTSGRLTTEGKVEIAYGRWEARLRVPGVLGTWPAFWTLGNDIGEISWPACGEIDIMENFQRAPPDRSGESLYSTAHSAKHSWGTGTALPGGSSEPLDLDQFHTVRMDWSPDKLEFFVNGERTWFLDRSPGSTNYDWPYAKPHFALLNLAIGGNGVGYATPPDDAYPLTYSIDYVSIEALPPPPPSPPLPPWSKCGTPACTPEAWAAAAANSECMTCSCGDRIDWLQTSPDGPRMDEAAACAQVAAIEFAGACGGCDPAAAPSPTPSPSDPGGGGVSARGVKCAVAAEYRRGGDNAQAAIDAGLLSAADLNGLNDWTDSGLMLKQWDDSSVQCPPPAGSVNGRDRFSLFNEPPRDAGAAAAATWKAYQARCASELAGYEIVGPAVHNGLDWMRDFYGAFFAACPECQEPASPLYVTYIAFHAYATASDTAGVVGSMVWTHNAACTLQAEPWALGRPVLLTEFGAQLNVQDNVDQWLTAMDTIFDPPASVPSVCIEEAYYFAEHGFGGLAYENEFQPSTTTTADSASRAWATLAVGPDVTASCGARIDWLQFDPSGPGISLEAACTQVAVDEFPSECGACSPSGQYSCGGRISWLRSADGGGMAEMAACERVADEFPAECGGCDPAGPPATWTLHASTNCYAGFGAEDLETPGGSPCCTLPSKEDCFAQCDATAGCEAVVVTSTEPVLCYRRGSVDLSSCLQDYVGYDTYIRPTGAPVSGSPQRHAELAAAIAQQRPDVSSIQECVTAWCREGLLTALHSIGDDLRDYQWSADASGQRWDGDILYRSGTWSVVQDGTVPYDGSRSMSWARLRHAATASDLLVYGMHQLPGGEEVWGYHEQNAVMVTNHAAAEKAAGGDAPVLLLGDLNEDSPSNPAPSSLTAGGLAVTFTLAHRNWVDYIYTEEGRFSVVATATVDDAPGGSDHQPIVAAVLATPAVGPDSSASCGGRIQWVMDNMGKSEADACQQVGEEFPPLCGPCAPEGIPPSLPPSPAGTGGAVVALEVVTYNLYWWNVGQNNRWGALYATIEGQAFDLIGFQECEDVSTVISNVPRMSGRFDSFAPTGIPGPGDNPAPVAWDGQRFDRLGAGWLQVGSDQYGQRVTVWVRLLDRTTGATVFFANTHGPLGDCSTALGDNWMRAVADNIAPDDFLVYTGDFNCGAGSAAINVLDGAAGGPLKLVANGGIDMIFTNGADAASWRSVNGYPSDHPLVAATFEASAMGCPTAPTREALSSCATFCGACHVGVISAGTASGAGSAERGVLFQRLTAPPLPGVAGASEGNVPWKSFPNDGASASPLVVAAPEGRKQEAVGAGPFSGVEVCGEAPPPGGLCSFVGSCTEAVLATPAVGPDSSASCGGRIQWVMDNMGKSEADACQQVGEEFPPLCGPCAPEGIPPSLPPSPSGPAGALSIMSYNTKYDGYPCCGSDLVPSYGAHIRDLGPAIVGLQECQDANYLAGQTGGRYQVAFVAGSSGRMDITSDTYAQRTISWAKFSSGGSEFWFFNTHLPHNLGAAASTATHSQIARALLGKMDELGARGSPTVVTCDCNPFASNGSPEGSFQSNLESRGGFTTVYVGTGQFGGFGGLDKIYVSEEATGFNGRDTGTGSSDHPAITAQLALP</sequence>
<dbReference type="Gene3D" id="3.20.20.80">
    <property type="entry name" value="Glycosidases"/>
    <property type="match status" value="1"/>
</dbReference>
<dbReference type="PANTHER" id="PTHR46769:SF2">
    <property type="entry name" value="FIBROCYSTIN-L ISOFORM 2 PRECURSOR-RELATED"/>
    <property type="match status" value="1"/>
</dbReference>
<dbReference type="Gene3D" id="2.60.40.10">
    <property type="entry name" value="Immunoglobulins"/>
    <property type="match status" value="2"/>
</dbReference>
<dbReference type="Pfam" id="PF10162">
    <property type="entry name" value="G8"/>
    <property type="match status" value="1"/>
</dbReference>
<dbReference type="Proteomes" id="UP000013827">
    <property type="component" value="Unassembled WGS sequence"/>
</dbReference>
<feature type="domain" description="GH16" evidence="5">
    <location>
        <begin position="1494"/>
        <end position="1749"/>
    </location>
</feature>
<evidence type="ECO:0008006" key="8">
    <source>
        <dbReference type="Google" id="ProtNLM"/>
    </source>
</evidence>
<dbReference type="RefSeq" id="XP_005759180.1">
    <property type="nucleotide sequence ID" value="XM_005759123.1"/>
</dbReference>
<dbReference type="InterPro" id="IPR005135">
    <property type="entry name" value="Endo/exonuclease/phosphatase"/>
</dbReference>
<evidence type="ECO:0000256" key="3">
    <source>
        <dbReference type="SAM" id="SignalP"/>
    </source>
</evidence>
<evidence type="ECO:0000259" key="4">
    <source>
        <dbReference type="PROSITE" id="PS51484"/>
    </source>
</evidence>
<dbReference type="EnsemblProtists" id="EOD06751">
    <property type="protein sequence ID" value="EOD06751"/>
    <property type="gene ID" value="EMIHUDRAFT_218796"/>
</dbReference>
<dbReference type="KEGG" id="ehx:EMIHUDRAFT_218796"/>
<evidence type="ECO:0000313" key="7">
    <source>
        <dbReference type="Proteomes" id="UP000013827"/>
    </source>
</evidence>
<organism evidence="6 7">
    <name type="scientific">Emiliania huxleyi (strain CCMP1516)</name>
    <dbReference type="NCBI Taxonomy" id="280463"/>
    <lineage>
        <taxon>Eukaryota</taxon>
        <taxon>Haptista</taxon>
        <taxon>Haptophyta</taxon>
        <taxon>Prymnesiophyceae</taxon>
        <taxon>Isochrysidales</taxon>
        <taxon>Noelaerhabdaceae</taxon>
        <taxon>Emiliania</taxon>
    </lineage>
</organism>
<dbReference type="Pfam" id="PF00722">
    <property type="entry name" value="Glyco_hydro_16"/>
    <property type="match status" value="1"/>
</dbReference>
<dbReference type="GO" id="GO:0004553">
    <property type="term" value="F:hydrolase activity, hydrolyzing O-glycosyl compounds"/>
    <property type="evidence" value="ECO:0007669"/>
    <property type="project" value="InterPro"/>
</dbReference>
<dbReference type="InterPro" id="IPR052387">
    <property type="entry name" value="Fibrocystin"/>
</dbReference>
<dbReference type="HOGENOM" id="CLU_225539_0_0_1"/>
<keyword evidence="7" id="KW-1185">Reference proteome</keyword>
<name>A0A0D3I666_EMIH1</name>
<dbReference type="PANTHER" id="PTHR46769">
    <property type="entry name" value="POLYCYSTIC KIDNEY AND HEPATIC DISEASE 1 (AUTOSOMAL RECESSIVE)-LIKE 1"/>
    <property type="match status" value="1"/>
</dbReference>
<evidence type="ECO:0000256" key="1">
    <source>
        <dbReference type="ARBA" id="ARBA00022729"/>
    </source>
</evidence>
<dbReference type="InterPro" id="IPR055401">
    <property type="entry name" value="CEMIP_beta-hel_dom"/>
</dbReference>
<dbReference type="Pfam" id="PF03372">
    <property type="entry name" value="Exo_endo_phos"/>
    <property type="match status" value="1"/>
</dbReference>
<protein>
    <recommendedName>
        <fullName evidence="8">GH16 domain-containing protein</fullName>
    </recommendedName>
</protein>
<dbReference type="PROSITE" id="PS51484">
    <property type="entry name" value="G8"/>
    <property type="match status" value="1"/>
</dbReference>